<feature type="transmembrane region" description="Helical" evidence="1">
    <location>
        <begin position="144"/>
        <end position="160"/>
    </location>
</feature>
<feature type="transmembrane region" description="Helical" evidence="1">
    <location>
        <begin position="119"/>
        <end position="138"/>
    </location>
</feature>
<sequence>MIASITDRIYTNKSKNDTLLLYAALFVIALVYLSTLSVNHSEAEDSLYYLMDISRGSLADQVHPNHILYNLINFLFLNFWKLLGYEGGPELPVKLVNIIGSLFSLLLVYLLATGLRFHIILRYFCVFAIAFSCGFWWYSVECETYILPIVFVLLCLRQLMQIQIEFFRPANHLLLAVFYAIAILFHQQHALLGVPIIISYFLIFYFHRDKITPKVFFSRIILYILVCSLLVLVSYFIVALLVKRLTTYDQIANWAQGWMNKRPIKLGYWSIGSTVLGSIGFLRTFIGGHFLFSFESFSNFLQKNLPSFMLKEEIFLVRDLNLFQSISLSLASLCIVLALIWIIINISKARFLTRSMSCETDSDRLRFFITLLLLYLLTYSLFNIWWEPQNVEHWISIVPASVLVFALFTNRIIHKLEIKVGIIIIAICLFFVNLIGSILPQTKQYNDYWYVFNSWFIENCNAKDVVLSGSGVISDGYVKYYSEAKVISIFPDPDDRPIEKKFQEFLHYQKPERILFSSTVYSPPEEYRQKFDIDYSAANGFFQRSRTYLTLLHCDSWQEIYLYNKDR</sequence>
<evidence type="ECO:0000256" key="1">
    <source>
        <dbReference type="SAM" id="Phobius"/>
    </source>
</evidence>
<proteinExistence type="predicted"/>
<feature type="transmembrane region" description="Helical" evidence="1">
    <location>
        <begin position="220"/>
        <end position="242"/>
    </location>
</feature>
<dbReference type="Proteomes" id="UP000051861">
    <property type="component" value="Unassembled WGS sequence"/>
</dbReference>
<dbReference type="EMBL" id="LIZX01000060">
    <property type="protein sequence ID" value="KPJ67940.1"/>
    <property type="molecule type" value="Genomic_DNA"/>
</dbReference>
<keyword evidence="1" id="KW-0812">Transmembrane</keyword>
<feature type="transmembrane region" description="Helical" evidence="1">
    <location>
        <begin position="172"/>
        <end position="205"/>
    </location>
</feature>
<name>A0A0S7Y021_UNCSA</name>
<gene>
    <name evidence="2" type="ORF">AMJ44_07055</name>
</gene>
<dbReference type="AlphaFoldDB" id="A0A0S7Y021"/>
<protein>
    <recommendedName>
        <fullName evidence="4">Glycosyltransferase RgtA/B/C/D-like domain-containing protein</fullName>
    </recommendedName>
</protein>
<organism evidence="2 3">
    <name type="scientific">candidate division WOR-1 bacterium DG_54_3</name>
    <dbReference type="NCBI Taxonomy" id="1703775"/>
    <lineage>
        <taxon>Bacteria</taxon>
        <taxon>Bacillati</taxon>
        <taxon>Saganbacteria</taxon>
    </lineage>
</organism>
<evidence type="ECO:0008006" key="4">
    <source>
        <dbReference type="Google" id="ProtNLM"/>
    </source>
</evidence>
<feature type="transmembrane region" description="Helical" evidence="1">
    <location>
        <begin position="266"/>
        <end position="292"/>
    </location>
</feature>
<keyword evidence="1" id="KW-1133">Transmembrane helix</keyword>
<reference evidence="2 3" key="1">
    <citation type="journal article" date="2015" name="Microbiome">
        <title>Genomic resolution of linkages in carbon, nitrogen, and sulfur cycling among widespread estuary sediment bacteria.</title>
        <authorList>
            <person name="Baker B.J."/>
            <person name="Lazar C.S."/>
            <person name="Teske A.P."/>
            <person name="Dick G.J."/>
        </authorList>
    </citation>
    <scope>NUCLEOTIDE SEQUENCE [LARGE SCALE GENOMIC DNA]</scope>
    <source>
        <strain evidence="2">DG_54_3</strain>
    </source>
</reference>
<feature type="transmembrane region" description="Helical" evidence="1">
    <location>
        <begin position="20"/>
        <end position="38"/>
    </location>
</feature>
<keyword evidence="1" id="KW-0472">Membrane</keyword>
<feature type="transmembrane region" description="Helical" evidence="1">
    <location>
        <begin position="391"/>
        <end position="408"/>
    </location>
</feature>
<evidence type="ECO:0000313" key="3">
    <source>
        <dbReference type="Proteomes" id="UP000051861"/>
    </source>
</evidence>
<feature type="transmembrane region" description="Helical" evidence="1">
    <location>
        <begin position="420"/>
        <end position="439"/>
    </location>
</feature>
<feature type="transmembrane region" description="Helical" evidence="1">
    <location>
        <begin position="322"/>
        <end position="344"/>
    </location>
</feature>
<accession>A0A0S7Y021</accession>
<feature type="transmembrane region" description="Helical" evidence="1">
    <location>
        <begin position="365"/>
        <end position="385"/>
    </location>
</feature>
<evidence type="ECO:0000313" key="2">
    <source>
        <dbReference type="EMBL" id="KPJ67940.1"/>
    </source>
</evidence>
<feature type="transmembrane region" description="Helical" evidence="1">
    <location>
        <begin position="95"/>
        <end position="112"/>
    </location>
</feature>
<comment type="caution">
    <text evidence="2">The sequence shown here is derived from an EMBL/GenBank/DDBJ whole genome shotgun (WGS) entry which is preliminary data.</text>
</comment>